<keyword evidence="3" id="KW-1185">Reference proteome</keyword>
<dbReference type="HOGENOM" id="CLU_601521_0_0_1"/>
<evidence type="ECO:0000313" key="3">
    <source>
        <dbReference type="Proteomes" id="UP000053989"/>
    </source>
</evidence>
<evidence type="ECO:0000256" key="1">
    <source>
        <dbReference type="SAM" id="Phobius"/>
    </source>
</evidence>
<feature type="transmembrane region" description="Helical" evidence="1">
    <location>
        <begin position="397"/>
        <end position="416"/>
    </location>
</feature>
<keyword evidence="1" id="KW-0472">Membrane</keyword>
<dbReference type="Proteomes" id="UP000053989">
    <property type="component" value="Unassembled WGS sequence"/>
</dbReference>
<name>A0A0C2ZPG7_9AGAM</name>
<reference evidence="3" key="2">
    <citation type="submission" date="2015-01" db="EMBL/GenBank/DDBJ databases">
        <title>Evolutionary Origins and Diversification of the Mycorrhizal Mutualists.</title>
        <authorList>
            <consortium name="DOE Joint Genome Institute"/>
            <consortium name="Mycorrhizal Genomics Consortium"/>
            <person name="Kohler A."/>
            <person name="Kuo A."/>
            <person name="Nagy L.G."/>
            <person name="Floudas D."/>
            <person name="Copeland A."/>
            <person name="Barry K.W."/>
            <person name="Cichocki N."/>
            <person name="Veneault-Fourrey C."/>
            <person name="LaButti K."/>
            <person name="Lindquist E.A."/>
            <person name="Lipzen A."/>
            <person name="Lundell T."/>
            <person name="Morin E."/>
            <person name="Murat C."/>
            <person name="Riley R."/>
            <person name="Ohm R."/>
            <person name="Sun H."/>
            <person name="Tunlid A."/>
            <person name="Henrissat B."/>
            <person name="Grigoriev I.V."/>
            <person name="Hibbett D.S."/>
            <person name="Martin F."/>
        </authorList>
    </citation>
    <scope>NUCLEOTIDE SEQUENCE [LARGE SCALE GENOMIC DNA]</scope>
    <source>
        <strain evidence="3">Foug A</strain>
    </source>
</reference>
<keyword evidence="1" id="KW-1133">Transmembrane helix</keyword>
<dbReference type="InParanoid" id="A0A0C2ZPG7"/>
<sequence>MVFNFAARLPRHPGFNGLHIGCNALTCSRCGLDAATSTAGSIDPMESFGVVSGWLRNAGTSAPCLRLGPMTLFKHFNGFLRGCAVQAHSRFDSSAFTARPNVSVWMLCKSDGWPGRHSQLRCIDSHRVNAVAASHAVHVAISSIVTISIATTITSPLTLNARHNRRFSTLQLSKCKRLVQRLNGRVPRTLGLLVFRRFRYIRVHFDTWHIRVLSRHIRLAPDTIRLVYDVFHISRAQGHVWIITMADPGWPSAVRHSQSVHPATRSIHWAFRLIRLALQRIHPVSNAIRITCTPSRASKVHAWYSTAAQVLQLDRHDYKHVQLILNVCGLDSMAWITICLVNARSLTRTPLTALRLDSSSVLGHLRLTWTIHTRVLHLATHTHCPLPLEQQSMCLRYVFSCISVALIGFFAIKICLLEPRFALVLRPVALVNSTGHLRWFSTQQGCSVDICIHFSWFGQFNRSIRALCRHVAIHHLLLTHTWLILNG</sequence>
<proteinExistence type="predicted"/>
<dbReference type="EMBL" id="KN822153">
    <property type="protein sequence ID" value="KIM54497.1"/>
    <property type="molecule type" value="Genomic_DNA"/>
</dbReference>
<protein>
    <submittedName>
        <fullName evidence="2">Uncharacterized protein</fullName>
    </submittedName>
</protein>
<dbReference type="AlphaFoldDB" id="A0A0C2ZPG7"/>
<evidence type="ECO:0000313" key="2">
    <source>
        <dbReference type="EMBL" id="KIM54497.1"/>
    </source>
</evidence>
<accession>A0A0C2ZPG7</accession>
<keyword evidence="1" id="KW-0812">Transmembrane</keyword>
<gene>
    <name evidence="2" type="ORF">SCLCIDRAFT_31023</name>
</gene>
<reference evidence="2 3" key="1">
    <citation type="submission" date="2014-04" db="EMBL/GenBank/DDBJ databases">
        <authorList>
            <consortium name="DOE Joint Genome Institute"/>
            <person name="Kuo A."/>
            <person name="Kohler A."/>
            <person name="Nagy L.G."/>
            <person name="Floudas D."/>
            <person name="Copeland A."/>
            <person name="Barry K.W."/>
            <person name="Cichocki N."/>
            <person name="Veneault-Fourrey C."/>
            <person name="LaButti K."/>
            <person name="Lindquist E.A."/>
            <person name="Lipzen A."/>
            <person name="Lundell T."/>
            <person name="Morin E."/>
            <person name="Murat C."/>
            <person name="Sun H."/>
            <person name="Tunlid A."/>
            <person name="Henrissat B."/>
            <person name="Grigoriev I.V."/>
            <person name="Hibbett D.S."/>
            <person name="Martin F."/>
            <person name="Nordberg H.P."/>
            <person name="Cantor M.N."/>
            <person name="Hua S.X."/>
        </authorList>
    </citation>
    <scope>NUCLEOTIDE SEQUENCE [LARGE SCALE GENOMIC DNA]</scope>
    <source>
        <strain evidence="2 3">Foug A</strain>
    </source>
</reference>
<organism evidence="2 3">
    <name type="scientific">Scleroderma citrinum Foug A</name>
    <dbReference type="NCBI Taxonomy" id="1036808"/>
    <lineage>
        <taxon>Eukaryota</taxon>
        <taxon>Fungi</taxon>
        <taxon>Dikarya</taxon>
        <taxon>Basidiomycota</taxon>
        <taxon>Agaricomycotina</taxon>
        <taxon>Agaricomycetes</taxon>
        <taxon>Agaricomycetidae</taxon>
        <taxon>Boletales</taxon>
        <taxon>Sclerodermatineae</taxon>
        <taxon>Sclerodermataceae</taxon>
        <taxon>Scleroderma</taxon>
    </lineage>
</organism>